<evidence type="ECO:0000313" key="2">
    <source>
        <dbReference type="Proteomes" id="UP000596742"/>
    </source>
</evidence>
<reference evidence="1" key="1">
    <citation type="submission" date="2018-11" db="EMBL/GenBank/DDBJ databases">
        <authorList>
            <person name="Alioto T."/>
            <person name="Alioto T."/>
        </authorList>
    </citation>
    <scope>NUCLEOTIDE SEQUENCE</scope>
</reference>
<dbReference type="AlphaFoldDB" id="A0A8B6G4Q0"/>
<organism evidence="1 2">
    <name type="scientific">Mytilus galloprovincialis</name>
    <name type="common">Mediterranean mussel</name>
    <dbReference type="NCBI Taxonomy" id="29158"/>
    <lineage>
        <taxon>Eukaryota</taxon>
        <taxon>Metazoa</taxon>
        <taxon>Spiralia</taxon>
        <taxon>Lophotrochozoa</taxon>
        <taxon>Mollusca</taxon>
        <taxon>Bivalvia</taxon>
        <taxon>Autobranchia</taxon>
        <taxon>Pteriomorphia</taxon>
        <taxon>Mytilida</taxon>
        <taxon>Mytiloidea</taxon>
        <taxon>Mytilidae</taxon>
        <taxon>Mytilinae</taxon>
        <taxon>Mytilus</taxon>
    </lineage>
</organism>
<keyword evidence="2" id="KW-1185">Reference proteome</keyword>
<feature type="non-terminal residue" evidence="1">
    <location>
        <position position="1"/>
    </location>
</feature>
<proteinExistence type="predicted"/>
<dbReference type="EMBL" id="UYJE01007857">
    <property type="protein sequence ID" value="VDI58581.1"/>
    <property type="molecule type" value="Genomic_DNA"/>
</dbReference>
<dbReference type="Proteomes" id="UP000596742">
    <property type="component" value="Unassembled WGS sequence"/>
</dbReference>
<protein>
    <submittedName>
        <fullName evidence="1">Uncharacterized protein</fullName>
    </submittedName>
</protein>
<evidence type="ECO:0000313" key="1">
    <source>
        <dbReference type="EMBL" id="VDI58581.1"/>
    </source>
</evidence>
<sequence>MDHSGAQRIVRMLNIGYGITLIGDIPSEIKYTTTRWETDERIDAVEKNTFPEQFMLITDIVGIHEEGAVTNPLDCTMFSEVENVTVTVVLPSVDDFDHIHLKYKAGVRFRKCWEFFDIEVL</sequence>
<gene>
    <name evidence="1" type="ORF">MGAL_10B046875</name>
</gene>
<name>A0A8B6G4Q0_MYTGA</name>
<accession>A0A8B6G4Q0</accession>
<comment type="caution">
    <text evidence="1">The sequence shown here is derived from an EMBL/GenBank/DDBJ whole genome shotgun (WGS) entry which is preliminary data.</text>
</comment>